<dbReference type="EMBL" id="JACCFL010000001">
    <property type="protein sequence ID" value="NYJ24377.1"/>
    <property type="molecule type" value="Genomic_DNA"/>
</dbReference>
<keyword evidence="1" id="KW-0812">Transmembrane</keyword>
<dbReference type="Pfam" id="PF01882">
    <property type="entry name" value="DUF58"/>
    <property type="match status" value="1"/>
</dbReference>
<dbReference type="PANTHER" id="PTHR34351">
    <property type="entry name" value="SLR1927 PROTEIN-RELATED"/>
    <property type="match status" value="1"/>
</dbReference>
<name>A0A853CUL8_9MICO</name>
<comment type="caution">
    <text evidence="3">The sequence shown here is derived from an EMBL/GenBank/DDBJ whole genome shotgun (WGS) entry which is preliminary data.</text>
</comment>
<evidence type="ECO:0000313" key="3">
    <source>
        <dbReference type="EMBL" id="NYJ24377.1"/>
    </source>
</evidence>
<accession>A0A853CUL8</accession>
<feature type="domain" description="DUF58" evidence="2">
    <location>
        <begin position="216"/>
        <end position="260"/>
    </location>
</feature>
<sequence length="451" mass="47743">MAGRGGPSPLKKPRPTARGWTFGAIGVVALVASAFFGRTDVLFVGVFLTVLPLAAMISVTLDRPRLTVARSFHPDVVAVGEQATIVTTARNQAARPSPPARWREYAPAGIDVQGSAPFPRLGAHQVNVAHGRDTVVLRQDIVARTRGSHPVGPLIVSRTDPFGIAYAEYAVGQPRQFLVTPRVVPLSSGELDVAHSEGAEHELQRHSIPSADELIAREYRPGDPLRRVHWRATARHDKLMVRQEEQRSNPEAWILMDTRPAPATAVVIRPPAAPGAAEPEDALFETLVELVASVGVHLLDEGFVLSVVETAPRQLSGRSGAGRTGTLGSITPTYDRGTADRLLLADLAAVDATPAARDDAVAELASGLRRAGRAVPIFAVLLDGTPELGSLAGLRGMGDPAVAFIGAGAAPEVEEVLADAGWLCVPFAAGDDPAECWQRALDRQRTVAGHG</sequence>
<feature type="transmembrane region" description="Helical" evidence="1">
    <location>
        <begin position="20"/>
        <end position="36"/>
    </location>
</feature>
<dbReference type="InterPro" id="IPR002881">
    <property type="entry name" value="DUF58"/>
</dbReference>
<evidence type="ECO:0000256" key="1">
    <source>
        <dbReference type="SAM" id="Phobius"/>
    </source>
</evidence>
<evidence type="ECO:0000313" key="4">
    <source>
        <dbReference type="Proteomes" id="UP000578352"/>
    </source>
</evidence>
<organism evidence="3 4">
    <name type="scientific">Leifsonia shinshuensis</name>
    <dbReference type="NCBI Taxonomy" id="150026"/>
    <lineage>
        <taxon>Bacteria</taxon>
        <taxon>Bacillati</taxon>
        <taxon>Actinomycetota</taxon>
        <taxon>Actinomycetes</taxon>
        <taxon>Micrococcales</taxon>
        <taxon>Microbacteriaceae</taxon>
        <taxon>Leifsonia</taxon>
    </lineage>
</organism>
<gene>
    <name evidence="3" type="ORF">HNR13_002664</name>
</gene>
<dbReference type="Proteomes" id="UP000578352">
    <property type="component" value="Unassembled WGS sequence"/>
</dbReference>
<keyword evidence="1" id="KW-1133">Transmembrane helix</keyword>
<dbReference type="RefSeq" id="WP_179606469.1">
    <property type="nucleotide sequence ID" value="NZ_BAABEH010000001.1"/>
</dbReference>
<feature type="transmembrane region" description="Helical" evidence="1">
    <location>
        <begin position="42"/>
        <end position="61"/>
    </location>
</feature>
<keyword evidence="1" id="KW-0472">Membrane</keyword>
<proteinExistence type="predicted"/>
<protein>
    <submittedName>
        <fullName evidence="3">Uncharacterized protein (DUF58 family)</fullName>
    </submittedName>
</protein>
<reference evidence="3 4" key="1">
    <citation type="submission" date="2020-07" db="EMBL/GenBank/DDBJ databases">
        <title>Sequencing the genomes of 1000 actinobacteria strains.</title>
        <authorList>
            <person name="Klenk H.-P."/>
        </authorList>
    </citation>
    <scope>NUCLEOTIDE SEQUENCE [LARGE SCALE GENOMIC DNA]</scope>
    <source>
        <strain evidence="3 4">DSM 15165</strain>
    </source>
</reference>
<dbReference type="AlphaFoldDB" id="A0A853CUL8"/>
<evidence type="ECO:0000259" key="2">
    <source>
        <dbReference type="Pfam" id="PF01882"/>
    </source>
</evidence>
<dbReference type="PANTHER" id="PTHR34351:SF1">
    <property type="entry name" value="SLR1927 PROTEIN"/>
    <property type="match status" value="1"/>
</dbReference>